<proteinExistence type="predicted"/>
<comment type="caution">
    <text evidence="1">The sequence shown here is derived from an EMBL/GenBank/DDBJ whole genome shotgun (WGS) entry which is preliminary data.</text>
</comment>
<evidence type="ECO:0000313" key="2">
    <source>
        <dbReference type="Proteomes" id="UP000070810"/>
    </source>
</evidence>
<dbReference type="OrthoDB" id="5074574at2"/>
<keyword evidence="2" id="KW-1185">Reference proteome</keyword>
<evidence type="ECO:0000313" key="1">
    <source>
        <dbReference type="EMBL" id="KTR86220.1"/>
    </source>
</evidence>
<sequence length="153" mass="16791">MVAEARGCLARQIAADSAQGRYRLEALENSTKLKELAYAESFGPAAIDALDGAEQVVQCSWAYPNADGVATVFVARLPTSTRERFVASLRDSVFIERTAGSAVIFEDHGPQRRKSMPVSYGFVEDLWVTHIGVLPLFEPVLRRTSELNLSQTS</sequence>
<gene>
    <name evidence="1" type="ORF">NS354_05890</name>
</gene>
<accession>A0A147EP62</accession>
<dbReference type="PATRIC" id="fig|1079994.3.peg.1272"/>
<dbReference type="EMBL" id="LDRK01000026">
    <property type="protein sequence ID" value="KTR86220.1"/>
    <property type="molecule type" value="Genomic_DNA"/>
</dbReference>
<dbReference type="AlphaFoldDB" id="A0A147EP62"/>
<dbReference type="RefSeq" id="WP_058593649.1">
    <property type="nucleotide sequence ID" value="NZ_LDRK01000026.1"/>
</dbReference>
<dbReference type="Proteomes" id="UP000070810">
    <property type="component" value="Unassembled WGS sequence"/>
</dbReference>
<organism evidence="1 2">
    <name type="scientific">Leucobacter chromiiresistens</name>
    <dbReference type="NCBI Taxonomy" id="1079994"/>
    <lineage>
        <taxon>Bacteria</taxon>
        <taxon>Bacillati</taxon>
        <taxon>Actinomycetota</taxon>
        <taxon>Actinomycetes</taxon>
        <taxon>Micrococcales</taxon>
        <taxon>Microbacteriaceae</taxon>
        <taxon>Leucobacter</taxon>
    </lineage>
</organism>
<reference evidence="1 2" key="1">
    <citation type="journal article" date="2016" name="Front. Microbiol.">
        <title>Genomic Resource of Rice Seed Associated Bacteria.</title>
        <authorList>
            <person name="Midha S."/>
            <person name="Bansal K."/>
            <person name="Sharma S."/>
            <person name="Kumar N."/>
            <person name="Patil P.P."/>
            <person name="Chaudhry V."/>
            <person name="Patil P.B."/>
        </authorList>
    </citation>
    <scope>NUCLEOTIDE SEQUENCE [LARGE SCALE GENOMIC DNA]</scope>
    <source>
        <strain evidence="1 2">NS354</strain>
    </source>
</reference>
<name>A0A147EP62_9MICO</name>
<protein>
    <submittedName>
        <fullName evidence="1">Uncharacterized protein</fullName>
    </submittedName>
</protein>